<dbReference type="Pfam" id="PF19768">
    <property type="entry name" value="DUF6255"/>
    <property type="match status" value="1"/>
</dbReference>
<dbReference type="InterPro" id="IPR046222">
    <property type="entry name" value="DUF6255"/>
</dbReference>
<proteinExistence type="predicted"/>
<dbReference type="RefSeq" id="WP_095584357.1">
    <property type="nucleotide sequence ID" value="NZ_JAJQQQ010000006.1"/>
</dbReference>
<protein>
    <submittedName>
        <fullName evidence="1">Uncharacterized protein</fullName>
    </submittedName>
</protein>
<dbReference type="EMBL" id="NSJV01000593">
    <property type="protein sequence ID" value="PAU45069.1"/>
    <property type="molecule type" value="Genomic_DNA"/>
</dbReference>
<accession>A0A2A2D0X9</accession>
<dbReference type="AlphaFoldDB" id="A0A2A2D0X9"/>
<reference evidence="1 2" key="1">
    <citation type="submission" date="2017-08" db="EMBL/GenBank/DDBJ databases">
        <title>Genome sequence of Streptomyces albireticuli NRRL B-1670.</title>
        <authorList>
            <person name="Graham D.E."/>
            <person name="Mahan K.M."/>
            <person name="Klingeman D.M."/>
            <person name="Hettich R.L."/>
            <person name="Parry R.J."/>
            <person name="Spain J.C."/>
        </authorList>
    </citation>
    <scope>NUCLEOTIDE SEQUENCE [LARGE SCALE GENOMIC DNA]</scope>
    <source>
        <strain evidence="1 2">NRRL B-1670</strain>
    </source>
</reference>
<evidence type="ECO:0000313" key="2">
    <source>
        <dbReference type="Proteomes" id="UP000218944"/>
    </source>
</evidence>
<name>A0A2A2D0X9_9ACTN</name>
<sequence length="91" mass="9665">MTGQPTPGGCTHRAGWAPTAAGASRCAHCGTRRFADYAALLLPEAPQVVTLSAAERWAADRAAAGRVLAALTLTHRRVNYSQPDSIFRKFA</sequence>
<comment type="caution">
    <text evidence="1">The sequence shown here is derived from an EMBL/GenBank/DDBJ whole genome shotgun (WGS) entry which is preliminary data.</text>
</comment>
<dbReference type="Proteomes" id="UP000218944">
    <property type="component" value="Unassembled WGS sequence"/>
</dbReference>
<gene>
    <name evidence="1" type="ORF">CK936_31525</name>
</gene>
<keyword evidence="2" id="KW-1185">Reference proteome</keyword>
<evidence type="ECO:0000313" key="1">
    <source>
        <dbReference type="EMBL" id="PAU45069.1"/>
    </source>
</evidence>
<organism evidence="1 2">
    <name type="scientific">Streptomyces albireticuli</name>
    <dbReference type="NCBI Taxonomy" id="1940"/>
    <lineage>
        <taxon>Bacteria</taxon>
        <taxon>Bacillati</taxon>
        <taxon>Actinomycetota</taxon>
        <taxon>Actinomycetes</taxon>
        <taxon>Kitasatosporales</taxon>
        <taxon>Streptomycetaceae</taxon>
        <taxon>Streptomyces</taxon>
    </lineage>
</organism>